<dbReference type="InterPro" id="IPR036236">
    <property type="entry name" value="Znf_C2H2_sf"/>
</dbReference>
<dbReference type="AlphaFoldDB" id="A0A1X2IHG8"/>
<dbReference type="STRING" id="90262.A0A1X2IHG8"/>
<dbReference type="Gene3D" id="3.30.160.60">
    <property type="entry name" value="Classic Zinc Finger"/>
    <property type="match status" value="2"/>
</dbReference>
<keyword evidence="1" id="KW-0479">Metal-binding</keyword>
<evidence type="ECO:0000313" key="7">
    <source>
        <dbReference type="EMBL" id="ORZ15785.1"/>
    </source>
</evidence>
<name>A0A1X2IHG8_9FUNG</name>
<keyword evidence="2" id="KW-0677">Repeat</keyword>
<dbReference type="OrthoDB" id="6077919at2759"/>
<dbReference type="Pfam" id="PF00096">
    <property type="entry name" value="zf-C2H2"/>
    <property type="match status" value="2"/>
</dbReference>
<dbReference type="GO" id="GO:0008270">
    <property type="term" value="F:zinc ion binding"/>
    <property type="evidence" value="ECO:0007669"/>
    <property type="project" value="UniProtKB-KW"/>
</dbReference>
<dbReference type="InterPro" id="IPR013087">
    <property type="entry name" value="Znf_C2H2_type"/>
</dbReference>
<dbReference type="GO" id="GO:0000785">
    <property type="term" value="C:chromatin"/>
    <property type="evidence" value="ECO:0007669"/>
    <property type="project" value="TreeGrafter"/>
</dbReference>
<dbReference type="GO" id="GO:0000981">
    <property type="term" value="F:DNA-binding transcription factor activity, RNA polymerase II-specific"/>
    <property type="evidence" value="ECO:0007669"/>
    <property type="project" value="TreeGrafter"/>
</dbReference>
<accession>A0A1X2IHG8</accession>
<dbReference type="PROSITE" id="PS00028">
    <property type="entry name" value="ZINC_FINGER_C2H2_1"/>
    <property type="match status" value="2"/>
</dbReference>
<gene>
    <name evidence="7" type="ORF">BCR42DRAFT_328285</name>
</gene>
<keyword evidence="8" id="KW-1185">Reference proteome</keyword>
<dbReference type="Proteomes" id="UP000193560">
    <property type="component" value="Unassembled WGS sequence"/>
</dbReference>
<dbReference type="FunFam" id="3.30.160.60:FF:000358">
    <property type="entry name" value="zinc finger protein 24"/>
    <property type="match status" value="1"/>
</dbReference>
<dbReference type="PROSITE" id="PS50157">
    <property type="entry name" value="ZINC_FINGER_C2H2_2"/>
    <property type="match status" value="2"/>
</dbReference>
<evidence type="ECO:0000256" key="3">
    <source>
        <dbReference type="ARBA" id="ARBA00022771"/>
    </source>
</evidence>
<dbReference type="PANTHER" id="PTHR14003">
    <property type="entry name" value="TRANSCRIPTIONAL REPRESSOR PROTEIN YY"/>
    <property type="match status" value="1"/>
</dbReference>
<dbReference type="PANTHER" id="PTHR14003:SF19">
    <property type="entry name" value="YY2 TRANSCRIPTION FACTOR"/>
    <property type="match status" value="1"/>
</dbReference>
<proteinExistence type="predicted"/>
<evidence type="ECO:0000313" key="8">
    <source>
        <dbReference type="Proteomes" id="UP000193560"/>
    </source>
</evidence>
<dbReference type="SUPFAM" id="SSF57667">
    <property type="entry name" value="beta-beta-alpha zinc fingers"/>
    <property type="match status" value="1"/>
</dbReference>
<evidence type="ECO:0000256" key="1">
    <source>
        <dbReference type="ARBA" id="ARBA00022723"/>
    </source>
</evidence>
<keyword evidence="4" id="KW-0862">Zinc</keyword>
<dbReference type="GO" id="GO:0005667">
    <property type="term" value="C:transcription regulator complex"/>
    <property type="evidence" value="ECO:0007669"/>
    <property type="project" value="TreeGrafter"/>
</dbReference>
<evidence type="ECO:0000256" key="5">
    <source>
        <dbReference type="PROSITE-ProRule" id="PRU00042"/>
    </source>
</evidence>
<dbReference type="SMART" id="SM00355">
    <property type="entry name" value="ZnF_C2H2"/>
    <property type="match status" value="2"/>
</dbReference>
<dbReference type="GO" id="GO:0031519">
    <property type="term" value="C:PcG protein complex"/>
    <property type="evidence" value="ECO:0007669"/>
    <property type="project" value="TreeGrafter"/>
</dbReference>
<dbReference type="GO" id="GO:0000978">
    <property type="term" value="F:RNA polymerase II cis-regulatory region sequence-specific DNA binding"/>
    <property type="evidence" value="ECO:0007669"/>
    <property type="project" value="TreeGrafter"/>
</dbReference>
<reference evidence="7 8" key="1">
    <citation type="submission" date="2016-07" db="EMBL/GenBank/DDBJ databases">
        <title>Pervasive Adenine N6-methylation of Active Genes in Fungi.</title>
        <authorList>
            <consortium name="DOE Joint Genome Institute"/>
            <person name="Mondo S.J."/>
            <person name="Dannebaum R.O."/>
            <person name="Kuo R.C."/>
            <person name="Labutti K."/>
            <person name="Haridas S."/>
            <person name="Kuo A."/>
            <person name="Salamov A."/>
            <person name="Ahrendt S.R."/>
            <person name="Lipzen A."/>
            <person name="Sullivan W."/>
            <person name="Andreopoulos W.B."/>
            <person name="Clum A."/>
            <person name="Lindquist E."/>
            <person name="Daum C."/>
            <person name="Ramamoorthy G.K."/>
            <person name="Gryganskyi A."/>
            <person name="Culley D."/>
            <person name="Magnuson J.K."/>
            <person name="James T.Y."/>
            <person name="O'Malley M.A."/>
            <person name="Stajich J.E."/>
            <person name="Spatafora J.W."/>
            <person name="Visel A."/>
            <person name="Grigoriev I.V."/>
        </authorList>
    </citation>
    <scope>NUCLEOTIDE SEQUENCE [LARGE SCALE GENOMIC DNA]</scope>
    <source>
        <strain evidence="7 8">NRRL 1336</strain>
    </source>
</reference>
<comment type="caution">
    <text evidence="7">The sequence shown here is derived from an EMBL/GenBank/DDBJ whole genome shotgun (WGS) entry which is preliminary data.</text>
</comment>
<feature type="domain" description="C2H2-type" evidence="6">
    <location>
        <begin position="53"/>
        <end position="82"/>
    </location>
</feature>
<keyword evidence="3 5" id="KW-0863">Zinc-finger</keyword>
<organism evidence="7 8">
    <name type="scientific">Absidia repens</name>
    <dbReference type="NCBI Taxonomy" id="90262"/>
    <lineage>
        <taxon>Eukaryota</taxon>
        <taxon>Fungi</taxon>
        <taxon>Fungi incertae sedis</taxon>
        <taxon>Mucoromycota</taxon>
        <taxon>Mucoromycotina</taxon>
        <taxon>Mucoromycetes</taxon>
        <taxon>Mucorales</taxon>
        <taxon>Cunninghamellaceae</taxon>
        <taxon>Absidia</taxon>
    </lineage>
</organism>
<sequence length="83" mass="9670">MRAHQLNCLTSQFNTIKLAEKRRTNECPHCLKTFVKPSGLKAHIFSHTGEKPHKCPAIMCGRYFSLLSNLRRHMKIHNRGRSR</sequence>
<protein>
    <recommendedName>
        <fullName evidence="6">C2H2-type domain-containing protein</fullName>
    </recommendedName>
</protein>
<evidence type="ECO:0000256" key="2">
    <source>
        <dbReference type="ARBA" id="ARBA00022737"/>
    </source>
</evidence>
<dbReference type="EMBL" id="MCGE01000012">
    <property type="protein sequence ID" value="ORZ15785.1"/>
    <property type="molecule type" value="Genomic_DNA"/>
</dbReference>
<evidence type="ECO:0000256" key="4">
    <source>
        <dbReference type="ARBA" id="ARBA00022833"/>
    </source>
</evidence>
<feature type="domain" description="C2H2-type" evidence="6">
    <location>
        <begin position="25"/>
        <end position="52"/>
    </location>
</feature>
<evidence type="ECO:0000259" key="6">
    <source>
        <dbReference type="PROSITE" id="PS50157"/>
    </source>
</evidence>
<feature type="non-terminal residue" evidence="7">
    <location>
        <position position="83"/>
    </location>
</feature>